<protein>
    <submittedName>
        <fullName evidence="2">Uncharacterized protein</fullName>
    </submittedName>
</protein>
<name>A0ABY9CEH4_VITVI</name>
<accession>A0ABY9CEH4</accession>
<reference evidence="2 3" key="1">
    <citation type="journal article" date="2023" name="Hortic Res">
        <title>The complete reference genome for grapevine (Vitis vinifera L.) genetics and breeding.</title>
        <authorList>
            <person name="Shi X."/>
            <person name="Cao S."/>
            <person name="Wang X."/>
            <person name="Huang S."/>
            <person name="Wang Y."/>
            <person name="Liu Z."/>
            <person name="Liu W."/>
            <person name="Leng X."/>
            <person name="Peng Y."/>
            <person name="Wang N."/>
            <person name="Wang Y."/>
            <person name="Ma Z."/>
            <person name="Xu X."/>
            <person name="Zhang F."/>
            <person name="Xue H."/>
            <person name="Zhong H."/>
            <person name="Wang Y."/>
            <person name="Zhang K."/>
            <person name="Velt A."/>
            <person name="Avia K."/>
            <person name="Holtgrawe D."/>
            <person name="Grimplet J."/>
            <person name="Matus J.T."/>
            <person name="Ware D."/>
            <person name="Wu X."/>
            <person name="Wang H."/>
            <person name="Liu C."/>
            <person name="Fang Y."/>
            <person name="Rustenholz C."/>
            <person name="Cheng Z."/>
            <person name="Xiao H."/>
            <person name="Zhou Y."/>
        </authorList>
    </citation>
    <scope>NUCLEOTIDE SEQUENCE [LARGE SCALE GENOMIC DNA]</scope>
    <source>
        <strain evidence="3">cv. Pinot noir / PN40024</strain>
        <tissue evidence="2">Leaf</tissue>
    </source>
</reference>
<dbReference type="Proteomes" id="UP001227230">
    <property type="component" value="Chromosome 8"/>
</dbReference>
<organism evidence="2 3">
    <name type="scientific">Vitis vinifera</name>
    <name type="common">Grape</name>
    <dbReference type="NCBI Taxonomy" id="29760"/>
    <lineage>
        <taxon>Eukaryota</taxon>
        <taxon>Viridiplantae</taxon>
        <taxon>Streptophyta</taxon>
        <taxon>Embryophyta</taxon>
        <taxon>Tracheophyta</taxon>
        <taxon>Spermatophyta</taxon>
        <taxon>Magnoliopsida</taxon>
        <taxon>eudicotyledons</taxon>
        <taxon>Gunneridae</taxon>
        <taxon>Pentapetalae</taxon>
        <taxon>rosids</taxon>
        <taxon>Vitales</taxon>
        <taxon>Vitaceae</taxon>
        <taxon>Viteae</taxon>
        <taxon>Vitis</taxon>
    </lineage>
</organism>
<sequence>MKSDVSRLGLRVSVHVLCSDSIFSFHFTFFSFSHSIWINIAVLKPLSQRCHLQLKEKEIMEEGSKKNNSPRTSTIRRRSSSRRASQSSFINVAEARREVASALNLHRSSSSPYSPSASSRRSSYNYKYGISKATVAGPQYCCYSLLETLPLPEPTWSTTPPAIFAAPSIVATPPLLEAIEFEWEESFTTSYAWWLGFLKSLDGKSTEESKYPFEENVVMRNSWLFGQRQDGPKLGESPCLDANDQSSYLDEWLMIPPTEDVSEMKNHGENVVG</sequence>
<dbReference type="EMBL" id="CP126655">
    <property type="protein sequence ID" value="WJZ92903.1"/>
    <property type="molecule type" value="Genomic_DNA"/>
</dbReference>
<proteinExistence type="predicted"/>
<feature type="region of interest" description="Disordered" evidence="1">
    <location>
        <begin position="61"/>
        <end position="88"/>
    </location>
</feature>
<gene>
    <name evidence="2" type="ORF">VitviT2T_011874</name>
</gene>
<dbReference type="PANTHER" id="PTHR37256:SF3">
    <property type="entry name" value="FORMIN-F-LIKE"/>
    <property type="match status" value="1"/>
</dbReference>
<dbReference type="PANTHER" id="PTHR37256">
    <property type="entry name" value="E1A-BINDING PROTEIN P400-LIKE"/>
    <property type="match status" value="1"/>
</dbReference>
<keyword evidence="3" id="KW-1185">Reference proteome</keyword>
<evidence type="ECO:0000313" key="3">
    <source>
        <dbReference type="Proteomes" id="UP001227230"/>
    </source>
</evidence>
<evidence type="ECO:0000313" key="2">
    <source>
        <dbReference type="EMBL" id="WJZ92903.1"/>
    </source>
</evidence>
<evidence type="ECO:0000256" key="1">
    <source>
        <dbReference type="SAM" id="MobiDB-lite"/>
    </source>
</evidence>